<gene>
    <name evidence="1" type="ORF">FOZ62_006370</name>
</gene>
<organism evidence="1 2">
    <name type="scientific">Perkinsus olseni</name>
    <name type="common">Perkinsus atlanticus</name>
    <dbReference type="NCBI Taxonomy" id="32597"/>
    <lineage>
        <taxon>Eukaryota</taxon>
        <taxon>Sar</taxon>
        <taxon>Alveolata</taxon>
        <taxon>Perkinsozoa</taxon>
        <taxon>Perkinsea</taxon>
        <taxon>Perkinsida</taxon>
        <taxon>Perkinsidae</taxon>
        <taxon>Perkinsus</taxon>
    </lineage>
</organism>
<protein>
    <submittedName>
        <fullName evidence="1">Uncharacterized protein</fullName>
    </submittedName>
</protein>
<dbReference type="Pfam" id="PF05380">
    <property type="entry name" value="Peptidase_A17"/>
    <property type="match status" value="1"/>
</dbReference>
<name>A0A7J6R611_PEROL</name>
<dbReference type="InterPro" id="IPR008042">
    <property type="entry name" value="Retrotrans_Pao"/>
</dbReference>
<evidence type="ECO:0000313" key="2">
    <source>
        <dbReference type="Proteomes" id="UP000574390"/>
    </source>
</evidence>
<dbReference type="Proteomes" id="UP000574390">
    <property type="component" value="Unassembled WGS sequence"/>
</dbReference>
<sequence length="537" mass="60725">LCGCVVLADYDSGYLSREEARQLDPVVAQVIDTFDDNRASSDSAATDPASSELPPQFRGKVSIYVDDTQSRGDDIQSVTRCADSLDLSLERHGFPSNVLKRVRSWLMDKEVSYLGYRWFEDCYFIRYKDEDDIAAILSRDRLTRREVFKLAMTFYDPLGLAVEYSSSLRMMVRLSFSTAEDWDSYVSDDLARRMLSLIKNIKSDGPRLTSTPRSVALSTINVFSDASGEASAFTVHDAALVRIFAQSHLWTATQQKWSIPKKETICFCDAVSAVYDYLTLIRRLHHRFDPRKICFYLDSGCTVYRVRRLHSQLKLKLITPLEVRRLRTALTQLKEMSVDMNLEVVVKFLPGRLNPADAATRPVTSGDLPGLPNPDHIKADLEMANFAEMSVKINPANSSKTTSAAEPKVIAVINDQVDPRVRDLENYFPLDAIRQLQQDHARTYNMIHTLQHVTPNEVPASLRCYSVDDGILYFHGCTSVSNTRFEKALPVVPPVAAALACLRDLHDVMGHPPASSTVTLYQTYYYTPKLRSHLRRI</sequence>
<accession>A0A7J6R611</accession>
<dbReference type="EMBL" id="JABANM010025101">
    <property type="protein sequence ID" value="KAF4715110.1"/>
    <property type="molecule type" value="Genomic_DNA"/>
</dbReference>
<feature type="non-terminal residue" evidence="1">
    <location>
        <position position="537"/>
    </location>
</feature>
<proteinExistence type="predicted"/>
<reference evidence="1 2" key="1">
    <citation type="submission" date="2020-04" db="EMBL/GenBank/DDBJ databases">
        <title>Perkinsus olseni comparative genomics.</title>
        <authorList>
            <person name="Bogema D.R."/>
        </authorList>
    </citation>
    <scope>NUCLEOTIDE SEQUENCE [LARGE SCALE GENOMIC DNA]</scope>
    <source>
        <strain evidence="1">ATCC PRA-205</strain>
    </source>
</reference>
<comment type="caution">
    <text evidence="1">The sequence shown here is derived from an EMBL/GenBank/DDBJ whole genome shotgun (WGS) entry which is preliminary data.</text>
</comment>
<feature type="non-terminal residue" evidence="1">
    <location>
        <position position="1"/>
    </location>
</feature>
<dbReference type="AlphaFoldDB" id="A0A7J6R611"/>
<evidence type="ECO:0000313" key="1">
    <source>
        <dbReference type="EMBL" id="KAF4715110.1"/>
    </source>
</evidence>